<dbReference type="Pfam" id="PF23789">
    <property type="entry name" value="Pre_tape_measure"/>
    <property type="match status" value="1"/>
</dbReference>
<reference evidence="1 2" key="1">
    <citation type="submission" date="2020-11" db="EMBL/GenBank/DDBJ databases">
        <title>Complete Genome Sequence of Achromobacter phage vB_AchrS_AchV4.</title>
        <authorList>
            <person name="Kaliniene L."/>
            <person name="Noreika A."/>
            <person name="Meskys R."/>
        </authorList>
    </citation>
    <scope>NUCLEOTIDE SEQUENCE [LARGE SCALE GENOMIC DNA]</scope>
</reference>
<dbReference type="EMBL" id="MW269554">
    <property type="protein sequence ID" value="QPZ53275.1"/>
    <property type="molecule type" value="Genomic_DNA"/>
</dbReference>
<gene>
    <name evidence="1" type="ORF">AchV4_0013</name>
</gene>
<proteinExistence type="predicted"/>
<accession>A0A7T3U6V5</accession>
<name>A0A7T3U6V5_9CAUD</name>
<protein>
    <submittedName>
        <fullName evidence="1">Tail protein</fullName>
    </submittedName>
</protein>
<evidence type="ECO:0000313" key="1">
    <source>
        <dbReference type="EMBL" id="QPZ53275.1"/>
    </source>
</evidence>
<keyword evidence="2" id="KW-1185">Reference proteome</keyword>
<evidence type="ECO:0000313" key="2">
    <source>
        <dbReference type="Proteomes" id="UP000595170"/>
    </source>
</evidence>
<dbReference type="InterPro" id="IPR057378">
    <property type="entry name" value="Pre_tape_measure"/>
</dbReference>
<sequence>MSLKKVVLPKELIDIPGSEPFAVRGISMADISVLLNQHKSLLESLYQRFTADGVTTSTMDANAIMRDIAATAPALVASIICLAAGDGEDVEALVVAASLPLPVQIEALEKILKLTFQREGGVGKFLETVTRAVAGLNLQVAKL</sequence>
<dbReference type="Proteomes" id="UP000595170">
    <property type="component" value="Segment"/>
</dbReference>
<organism evidence="1 2">
    <name type="scientific">Achromobacter phage vB_AchrS_AchV4</name>
    <dbReference type="NCBI Taxonomy" id="2796514"/>
    <lineage>
        <taxon>Viruses</taxon>
        <taxon>Duplodnaviria</taxon>
        <taxon>Heunggongvirae</taxon>
        <taxon>Uroviricota</taxon>
        <taxon>Caudoviricetes</taxon>
        <taxon>Casjensviridae</taxon>
        <taxon>Gediminasvirus</taxon>
        <taxon>Gediminasvirus AchV4</taxon>
    </lineage>
</organism>